<dbReference type="AlphaFoldDB" id="A0A540LF65"/>
<feature type="region of interest" description="Disordered" evidence="1">
    <location>
        <begin position="1"/>
        <end position="37"/>
    </location>
</feature>
<feature type="non-terminal residue" evidence="2">
    <location>
        <position position="1"/>
    </location>
</feature>
<accession>A0A540LF65</accession>
<organism evidence="2 3">
    <name type="scientific">Malus baccata</name>
    <name type="common">Siberian crab apple</name>
    <name type="synonym">Pyrus baccata</name>
    <dbReference type="NCBI Taxonomy" id="106549"/>
    <lineage>
        <taxon>Eukaryota</taxon>
        <taxon>Viridiplantae</taxon>
        <taxon>Streptophyta</taxon>
        <taxon>Embryophyta</taxon>
        <taxon>Tracheophyta</taxon>
        <taxon>Spermatophyta</taxon>
        <taxon>Magnoliopsida</taxon>
        <taxon>eudicotyledons</taxon>
        <taxon>Gunneridae</taxon>
        <taxon>Pentapetalae</taxon>
        <taxon>rosids</taxon>
        <taxon>fabids</taxon>
        <taxon>Rosales</taxon>
        <taxon>Rosaceae</taxon>
        <taxon>Amygdaloideae</taxon>
        <taxon>Maleae</taxon>
        <taxon>Malus</taxon>
    </lineage>
</organism>
<evidence type="ECO:0000313" key="2">
    <source>
        <dbReference type="EMBL" id="TQD85121.1"/>
    </source>
</evidence>
<proteinExistence type="predicted"/>
<name>A0A540LF65_MALBA</name>
<dbReference type="Proteomes" id="UP000315295">
    <property type="component" value="Unassembled WGS sequence"/>
</dbReference>
<dbReference type="EMBL" id="VIEB01000610">
    <property type="protein sequence ID" value="TQD85121.1"/>
    <property type="molecule type" value="Genomic_DNA"/>
</dbReference>
<feature type="region of interest" description="Disordered" evidence="1">
    <location>
        <begin position="119"/>
        <end position="157"/>
    </location>
</feature>
<keyword evidence="3" id="KW-1185">Reference proteome</keyword>
<evidence type="ECO:0000256" key="1">
    <source>
        <dbReference type="SAM" id="MobiDB-lite"/>
    </source>
</evidence>
<gene>
    <name evidence="2" type="ORF">C1H46_029295</name>
</gene>
<comment type="caution">
    <text evidence="2">The sequence shown here is derived from an EMBL/GenBank/DDBJ whole genome shotgun (WGS) entry which is preliminary data.</text>
</comment>
<reference evidence="2 3" key="1">
    <citation type="journal article" date="2019" name="G3 (Bethesda)">
        <title>Sequencing of a Wild Apple (Malus baccata) Genome Unravels the Differences Between Cultivated and Wild Apple Species Regarding Disease Resistance and Cold Tolerance.</title>
        <authorList>
            <person name="Chen X."/>
        </authorList>
    </citation>
    <scope>NUCLEOTIDE SEQUENCE [LARGE SCALE GENOMIC DNA]</scope>
    <source>
        <strain evidence="3">cv. Shandingzi</strain>
        <tissue evidence="2">Leaves</tissue>
    </source>
</reference>
<evidence type="ECO:0000313" key="3">
    <source>
        <dbReference type="Proteomes" id="UP000315295"/>
    </source>
</evidence>
<sequence>ISQTKDTTSFVLTSQANNTQPRLQHPSRSSGSKLGTFMTSRPFVDEFQKLRQVFSYQPASNRGARTPPLYSPRETSEFSAFRLGPARIGRPAQIGYVSVLDRTGRLDRRLDRVGLVEPVGSEVVPDEPGRTGSDRMDQVEAAEPGRTFARPAESSQG</sequence>
<protein>
    <submittedName>
        <fullName evidence="2">Uncharacterized protein</fullName>
    </submittedName>
</protein>
<feature type="compositionally biased region" description="Basic and acidic residues" evidence="1">
    <location>
        <begin position="127"/>
        <end position="138"/>
    </location>
</feature>